<comment type="caution">
    <text evidence="3">The sequence shown here is derived from an EMBL/GenBank/DDBJ whole genome shotgun (WGS) entry which is preliminary data.</text>
</comment>
<name>A0A8T3AKI7_DENNO</name>
<dbReference type="PANTHER" id="PTHR10566:SF124">
    <property type="entry name" value="PROTEIN KINASE SUPERFAMILY PROTEIN"/>
    <property type="match status" value="1"/>
</dbReference>
<organism evidence="3 4">
    <name type="scientific">Dendrobium nobile</name>
    <name type="common">Orchid</name>
    <dbReference type="NCBI Taxonomy" id="94219"/>
    <lineage>
        <taxon>Eukaryota</taxon>
        <taxon>Viridiplantae</taxon>
        <taxon>Streptophyta</taxon>
        <taxon>Embryophyta</taxon>
        <taxon>Tracheophyta</taxon>
        <taxon>Spermatophyta</taxon>
        <taxon>Magnoliopsida</taxon>
        <taxon>Liliopsida</taxon>
        <taxon>Asparagales</taxon>
        <taxon>Orchidaceae</taxon>
        <taxon>Epidendroideae</taxon>
        <taxon>Malaxideae</taxon>
        <taxon>Dendrobiinae</taxon>
        <taxon>Dendrobium</taxon>
    </lineage>
</organism>
<dbReference type="EMBL" id="JAGYWB010000016">
    <property type="protein sequence ID" value="KAI0497046.1"/>
    <property type="molecule type" value="Genomic_DNA"/>
</dbReference>
<proteinExistence type="inferred from homology"/>
<keyword evidence="4" id="KW-1185">Reference proteome</keyword>
<evidence type="ECO:0000313" key="3">
    <source>
        <dbReference type="EMBL" id="KAI0497046.1"/>
    </source>
</evidence>
<dbReference type="AlphaFoldDB" id="A0A8T3AKI7"/>
<dbReference type="InterPro" id="IPR004147">
    <property type="entry name" value="ABC1_dom"/>
</dbReference>
<accession>A0A8T3AKI7</accession>
<dbReference type="Proteomes" id="UP000829196">
    <property type="component" value="Unassembled WGS sequence"/>
</dbReference>
<dbReference type="OrthoDB" id="427480at2759"/>
<evidence type="ECO:0000313" key="4">
    <source>
        <dbReference type="Proteomes" id="UP000829196"/>
    </source>
</evidence>
<dbReference type="InterPro" id="IPR050154">
    <property type="entry name" value="UbiB_kinase"/>
</dbReference>
<protein>
    <recommendedName>
        <fullName evidence="2">ABC1 atypical kinase-like domain-containing protein</fullName>
    </recommendedName>
</protein>
<sequence>MRNALLPRHRKHLVSHGLFVSNVSIFSKAFLSWKMGLDIGFLERNDRTPPFSRSFSTVFTSVHGEKPSAEYARRRKQSLETEFGHMLGMHGSKTLYAYSRFGPFLALYRAAIISFQVFKLSISHFFVQDIHKRAVKFRETLISLGPFYTKLGQALSTRPDILPKAYCQELSKLLDQIPPFPSHIAIKSIESQLGAPIFDIFSDISPEPIAAASLGQVYKVMQLIYFLGSL</sequence>
<comment type="similarity">
    <text evidence="1">Belongs to the protein kinase superfamily. ADCK protein kinase family.</text>
</comment>
<dbReference type="PANTHER" id="PTHR10566">
    <property type="entry name" value="CHAPERONE-ACTIVITY OF BC1 COMPLEX CABC1 -RELATED"/>
    <property type="match status" value="1"/>
</dbReference>
<reference evidence="3" key="1">
    <citation type="journal article" date="2022" name="Front. Genet.">
        <title>Chromosome-Scale Assembly of the Dendrobium nobile Genome Provides Insights Into the Molecular Mechanism of the Biosynthesis of the Medicinal Active Ingredient of Dendrobium.</title>
        <authorList>
            <person name="Xu Q."/>
            <person name="Niu S.-C."/>
            <person name="Li K.-L."/>
            <person name="Zheng P.-J."/>
            <person name="Zhang X.-J."/>
            <person name="Jia Y."/>
            <person name="Liu Y."/>
            <person name="Niu Y.-X."/>
            <person name="Yu L.-H."/>
            <person name="Chen D.-F."/>
            <person name="Zhang G.-Q."/>
        </authorList>
    </citation>
    <scope>NUCLEOTIDE SEQUENCE</scope>
    <source>
        <tissue evidence="3">Leaf</tissue>
    </source>
</reference>
<gene>
    <name evidence="3" type="ORF">KFK09_023374</name>
</gene>
<evidence type="ECO:0000256" key="1">
    <source>
        <dbReference type="ARBA" id="ARBA00009670"/>
    </source>
</evidence>
<feature type="domain" description="ABC1 atypical kinase-like" evidence="2">
    <location>
        <begin position="172"/>
        <end position="219"/>
    </location>
</feature>
<dbReference type="Pfam" id="PF03109">
    <property type="entry name" value="ABC1"/>
    <property type="match status" value="1"/>
</dbReference>
<evidence type="ECO:0000259" key="2">
    <source>
        <dbReference type="Pfam" id="PF03109"/>
    </source>
</evidence>